<dbReference type="Proteomes" id="UP001501411">
    <property type="component" value="Unassembled WGS sequence"/>
</dbReference>
<dbReference type="InterPro" id="IPR006680">
    <property type="entry name" value="Amidohydro-rel"/>
</dbReference>
<feature type="domain" description="Amidohydrolase-related" evidence="6">
    <location>
        <begin position="50"/>
        <end position="358"/>
    </location>
</feature>
<dbReference type="SUPFAM" id="SSF51556">
    <property type="entry name" value="Metallo-dependent hydrolases"/>
    <property type="match status" value="1"/>
</dbReference>
<accession>A0ABP9BC64</accession>
<evidence type="ECO:0000313" key="7">
    <source>
        <dbReference type="EMBL" id="GAA4793512.1"/>
    </source>
</evidence>
<organism evidence="7 8">
    <name type="scientific">Olivibacter ginsenosidimutans</name>
    <dbReference type="NCBI Taxonomy" id="1176537"/>
    <lineage>
        <taxon>Bacteria</taxon>
        <taxon>Pseudomonadati</taxon>
        <taxon>Bacteroidota</taxon>
        <taxon>Sphingobacteriia</taxon>
        <taxon>Sphingobacteriales</taxon>
        <taxon>Sphingobacteriaceae</taxon>
        <taxon>Olivibacter</taxon>
    </lineage>
</organism>
<evidence type="ECO:0000256" key="3">
    <source>
        <dbReference type="ARBA" id="ARBA00022801"/>
    </source>
</evidence>
<dbReference type="PANTHER" id="PTHR11113">
    <property type="entry name" value="N-ACETYLGLUCOSAMINE-6-PHOSPHATE DEACETYLASE"/>
    <property type="match status" value="1"/>
</dbReference>
<dbReference type="InterPro" id="IPR011059">
    <property type="entry name" value="Metal-dep_hydrolase_composite"/>
</dbReference>
<keyword evidence="4 5" id="KW-0119">Carbohydrate metabolism</keyword>
<evidence type="ECO:0000313" key="8">
    <source>
        <dbReference type="Proteomes" id="UP001501411"/>
    </source>
</evidence>
<dbReference type="Gene3D" id="2.30.40.10">
    <property type="entry name" value="Urease, subunit C, domain 1"/>
    <property type="match status" value="1"/>
</dbReference>
<dbReference type="InterPro" id="IPR003764">
    <property type="entry name" value="GlcNAc_6-P_deAcase"/>
</dbReference>
<keyword evidence="2" id="KW-0479">Metal-binding</keyword>
<reference evidence="8" key="1">
    <citation type="journal article" date="2019" name="Int. J. Syst. Evol. Microbiol.">
        <title>The Global Catalogue of Microorganisms (GCM) 10K type strain sequencing project: providing services to taxonomists for standard genome sequencing and annotation.</title>
        <authorList>
            <consortium name="The Broad Institute Genomics Platform"/>
            <consortium name="The Broad Institute Genome Sequencing Center for Infectious Disease"/>
            <person name="Wu L."/>
            <person name="Ma J."/>
        </authorList>
    </citation>
    <scope>NUCLEOTIDE SEQUENCE [LARGE SCALE GENOMIC DNA]</scope>
    <source>
        <strain evidence="8">JCM 18200</strain>
    </source>
</reference>
<evidence type="ECO:0000256" key="4">
    <source>
        <dbReference type="ARBA" id="ARBA00023277"/>
    </source>
</evidence>
<protein>
    <submittedName>
        <fullName evidence="7">N-acetylglucosamine-6-phosphate deacetylase</fullName>
    </submittedName>
</protein>
<proteinExistence type="inferred from homology"/>
<dbReference type="RefSeq" id="WP_345231858.1">
    <property type="nucleotide sequence ID" value="NZ_BAABIQ010000034.1"/>
</dbReference>
<comment type="similarity">
    <text evidence="1 5">Belongs to the metallo-dependent hydrolases superfamily. NagA family.</text>
</comment>
<gene>
    <name evidence="7" type="primary">nagA_3</name>
    <name evidence="7" type="ORF">GCM10023231_22260</name>
</gene>
<dbReference type="Gene3D" id="3.20.20.140">
    <property type="entry name" value="Metal-dependent hydrolases"/>
    <property type="match status" value="1"/>
</dbReference>
<comment type="caution">
    <text evidence="7">The sequence shown here is derived from an EMBL/GenBank/DDBJ whole genome shotgun (WGS) entry which is preliminary data.</text>
</comment>
<dbReference type="PIRSF" id="PIRSF038994">
    <property type="entry name" value="NagA"/>
    <property type="match status" value="1"/>
</dbReference>
<sequence>MVGEKKIFAQTVFTGNSVLKEQLITCTNGYIHAIEPGEKEQATILVANLAPGFFDIQVNGGEHFHFTAKPDTLCLADMEKACIDAGTAYVLPTLITSSIENIFKGIDAVRSYQQQHPTSAILGMHLEGPFIHVKKRGAHLTKYILKPDKKLIEEIVQYGHGTILQMTIAPEVFDEDTLHVLLDAGMALSVGHTNATYAEAMAAFDLGIHQVTHLFNAMSPLQHREPGVVGAALDHHAVFTPVVLDGKHVSFAAARIAAKVKREKFFLISDALFLGRKKQHFQWEEFDAQLIQDEYLNSEGNLAGAAISLADAVVNAVQYLGVSVQEAVEMATSRAAKAVKQKGIAKIMPGYPARFTTFTDALNEFKVLSL</sequence>
<dbReference type="Pfam" id="PF01979">
    <property type="entry name" value="Amidohydro_1"/>
    <property type="match status" value="1"/>
</dbReference>
<keyword evidence="8" id="KW-1185">Reference proteome</keyword>
<keyword evidence="3 5" id="KW-0378">Hydrolase</keyword>
<dbReference type="InterPro" id="IPR032466">
    <property type="entry name" value="Metal_Hydrolase"/>
</dbReference>
<name>A0ABP9BC64_9SPHI</name>
<evidence type="ECO:0000256" key="5">
    <source>
        <dbReference type="PIRNR" id="PIRNR038994"/>
    </source>
</evidence>
<dbReference type="NCBIfam" id="TIGR00221">
    <property type="entry name" value="nagA"/>
    <property type="match status" value="1"/>
</dbReference>
<dbReference type="EMBL" id="BAABIQ010000034">
    <property type="protein sequence ID" value="GAA4793512.1"/>
    <property type="molecule type" value="Genomic_DNA"/>
</dbReference>
<evidence type="ECO:0000256" key="1">
    <source>
        <dbReference type="ARBA" id="ARBA00010716"/>
    </source>
</evidence>
<dbReference type="PANTHER" id="PTHR11113:SF14">
    <property type="entry name" value="N-ACETYLGLUCOSAMINE-6-PHOSPHATE DEACETYLASE"/>
    <property type="match status" value="1"/>
</dbReference>
<evidence type="ECO:0000256" key="2">
    <source>
        <dbReference type="ARBA" id="ARBA00022723"/>
    </source>
</evidence>
<evidence type="ECO:0000259" key="6">
    <source>
        <dbReference type="Pfam" id="PF01979"/>
    </source>
</evidence>